<comment type="caution">
    <text evidence="6">The sequence shown here is derived from an EMBL/GenBank/DDBJ whole genome shotgun (WGS) entry which is preliminary data.</text>
</comment>
<dbReference type="EMBL" id="BAAAVS010000025">
    <property type="protein sequence ID" value="GAA3040401.1"/>
    <property type="molecule type" value="Genomic_DNA"/>
</dbReference>
<dbReference type="Gene3D" id="3.40.50.720">
    <property type="entry name" value="NAD(P)-binding Rossmann-like Domain"/>
    <property type="match status" value="1"/>
</dbReference>
<dbReference type="SUPFAM" id="SSF53223">
    <property type="entry name" value="Aminoacid dehydrogenase-like, N-terminal domain"/>
    <property type="match status" value="1"/>
</dbReference>
<gene>
    <name evidence="6" type="ORF">GCM10010528_21080</name>
</gene>
<sequence>MDGVPVECLEAGQVRVDGAPIIDIRRCDDGHGEVVLINDDMPMLVESVLSAVHGRGLRVDTIEHPVLGVRRDEHGQLLSAGDRGTGDEDESWIRLQFSDSGQRDTDGDDTLRTATTAALEQVGAIQADRPAMLLALGRLADDLDSADEDPETAALLRWLGDGNFVPLGQTGPEVNRGICRPHLAYRAQHLADRALPPVLARAYLPTGVVRTQFPVLVSIRVDDEEQFFIGLLSTAGLSQSVFEIPVVRRAVSAVFDDADVDVESFVGEEMTDYLQNYPLAELFATPTDDLAKRIDALVDSAASSALDVFVRVDPRTQTAAGLVYLPRERYSTATRLRLQDELAGELGGSQVEYTGHVGEGPRALLHVVMRIDPDADRPSYATGSPAQRALREGLGAVILTWDERLAENVPEEVDGTELLRFASAVSPSYQELRDPRRAYDDLTHWQAMSPGEVVVAAPDPRTVVIYLCDDSADLTDLLPVFDSLGVRVAEEQAFRIDRPDGVTCWAYEFDVDVPAGDDDPEGRTARLIDAFEAIWRGDAELDAFNALILSTALTWREVAILRAYHHYLRQCGSAYRAVYVADVLASHRAVTAALLALFEATFDPDQADDERRAEAAVRLDAEAAKVFSLDADRVLSALRSAVLATLRTNAFVSQDYSPGVRRALVLKLAPQKIPLAPAPRPRFELYVHSPRVEGVHLRFGMVARGGLRWSDRGEDYRTEILGLAKAQSVKNAVIVPLGAKGGFVVKDGRSPSRETVVSRYREFIAALLDVTDNIDLVTGDIVTPERVIRRDRDDPYLVVAADKGTASFSDAANAVAADYGFWLGDAFASGGSVGYDHKAMGITARGAWISVQRHFAEIGIDPQRQDITVVGIGDMSGDVFGNGMLRSAHIRLVGAFDHRHVFLDPDPDPASSFVERKRLFDLPRSSWDDYDTGQISAGGGVFSRDRKSIPITPQVRSVLGLDDDVAELAPPELIRAMLLAPVDLLWNGGIGTYIKASTQTNAEVGDKANDAVRVDANRLRVTVVGEGGNLGVTEQGRIEADLHEVAINTDALDNSAGVDCSDHEVNLKILLQAAVTSGALGAHTRADFLASLTDDVADAVLADNVAQNNELGFERTQASRYVDTHERMLADLADRRKVDLALEGLPTPAQLRDRFASTRAAGRARALTSPELATLMAQVKLGLKSDLLDSELPDNDLFTVRLRGYFPTAVVERFSGELHGHRLRREIIATSIVNDVVDLGGLSHVFRLGEGSGVGPIDAVRAFVVVTEVFDLRPLWTRLVASPVATAVIDEMLYYSRRLLFRASRWFLATRPQPLALAAEVTRYRHRVAELHDELNGWLGSASRADVDSRARRLIVEGVEPTVARTVALSLHSYALLDIIDVAEITDRDVTEVGLMYWMLCERLQVEQLLSAVTDLDAHDRWQVQARLAIRDDLHGVLRTLTQAILVQGDATESPEAQIADWELRNVARIARVRTTIGQVRGSDVFEFASLSVAARALRSIAF</sequence>
<reference evidence="7" key="1">
    <citation type="journal article" date="2019" name="Int. J. Syst. Evol. Microbiol.">
        <title>The Global Catalogue of Microorganisms (GCM) 10K type strain sequencing project: providing services to taxonomists for standard genome sequencing and annotation.</title>
        <authorList>
            <consortium name="The Broad Institute Genomics Platform"/>
            <consortium name="The Broad Institute Genome Sequencing Center for Infectious Disease"/>
            <person name="Wu L."/>
            <person name="Ma J."/>
        </authorList>
    </citation>
    <scope>NUCLEOTIDE SEQUENCE [LARGE SCALE GENOMIC DNA]</scope>
    <source>
        <strain evidence="7">JCM 14234</strain>
    </source>
</reference>
<feature type="domain" description="NAD-glutamate dehydrogenase ACT3" evidence="5">
    <location>
        <begin position="457"/>
        <end position="517"/>
    </location>
</feature>
<dbReference type="Proteomes" id="UP001501035">
    <property type="component" value="Unassembled WGS sequence"/>
</dbReference>
<dbReference type="Pfam" id="PF21075">
    <property type="entry name" value="GDH_ACT1"/>
    <property type="match status" value="1"/>
</dbReference>
<evidence type="ECO:0000259" key="3">
    <source>
        <dbReference type="Pfam" id="PF21075"/>
    </source>
</evidence>
<dbReference type="Pfam" id="PF05088">
    <property type="entry name" value="Bac_GDH_CD"/>
    <property type="match status" value="1"/>
</dbReference>
<dbReference type="Pfam" id="PF21073">
    <property type="entry name" value="GDH_HM1"/>
    <property type="match status" value="1"/>
</dbReference>
<dbReference type="Pfam" id="PF21076">
    <property type="entry name" value="GDH_ACT2"/>
    <property type="match status" value="1"/>
</dbReference>
<proteinExistence type="predicted"/>
<dbReference type="PANTHER" id="PTHR43403">
    <property type="entry name" value="NAD-SPECIFIC GLUTAMATE DEHYDROGENASE"/>
    <property type="match status" value="1"/>
</dbReference>
<dbReference type="InterPro" id="IPR049056">
    <property type="entry name" value="NAD_Glu_DH_HM3"/>
</dbReference>
<evidence type="ECO:0000259" key="2">
    <source>
        <dbReference type="Pfam" id="PF21074"/>
    </source>
</evidence>
<protein>
    <submittedName>
        <fullName evidence="6">NAD-glutamate dehydrogenase</fullName>
    </submittedName>
</protein>
<evidence type="ECO:0000259" key="1">
    <source>
        <dbReference type="Pfam" id="PF05088"/>
    </source>
</evidence>
<dbReference type="InterPro" id="IPR049062">
    <property type="entry name" value="NAD_Glu_DH_ACT2"/>
</dbReference>
<dbReference type="InterPro" id="IPR028971">
    <property type="entry name" value="NAD-GDH_cat"/>
</dbReference>
<feature type="domain" description="NAD-specific glutamate dehydrogenase C-terminal" evidence="2">
    <location>
        <begin position="1165"/>
        <end position="1499"/>
    </location>
</feature>
<dbReference type="Pfam" id="PF21078">
    <property type="entry name" value="GDH_HM3"/>
    <property type="match status" value="1"/>
</dbReference>
<keyword evidence="7" id="KW-1185">Reference proteome</keyword>
<name>A0ABP6LII6_9ACTN</name>
<dbReference type="SUPFAM" id="SSF51735">
    <property type="entry name" value="NAD(P)-binding Rossmann-fold domains"/>
    <property type="match status" value="1"/>
</dbReference>
<dbReference type="InterPro" id="IPR049064">
    <property type="entry name" value="NAD_Glu_DH_ACT3"/>
</dbReference>
<dbReference type="InterPro" id="IPR007780">
    <property type="entry name" value="NAD_Glu_DH_bac"/>
</dbReference>
<dbReference type="InterPro" id="IPR049059">
    <property type="entry name" value="NAD_Glu_DH_HM1"/>
</dbReference>
<dbReference type="InterPro" id="IPR046346">
    <property type="entry name" value="Aminoacid_DH-like_N_sf"/>
</dbReference>
<evidence type="ECO:0000313" key="7">
    <source>
        <dbReference type="Proteomes" id="UP001501035"/>
    </source>
</evidence>
<dbReference type="Pfam" id="PF21074">
    <property type="entry name" value="GDH_C"/>
    <property type="match status" value="1"/>
</dbReference>
<dbReference type="Pfam" id="PF21077">
    <property type="entry name" value="GDH_ACT3"/>
    <property type="match status" value="1"/>
</dbReference>
<accession>A0ABP6LII6</accession>
<dbReference type="InterPro" id="IPR024727">
    <property type="entry name" value="NAD_Glu_DH_N_ACT1"/>
</dbReference>
<feature type="domain" description="NAD-glutamate dehydrogenase catalytic" evidence="1">
    <location>
        <begin position="621"/>
        <end position="1111"/>
    </location>
</feature>
<dbReference type="PANTHER" id="PTHR43403:SF1">
    <property type="entry name" value="NAD-SPECIFIC GLUTAMATE DEHYDROGENASE"/>
    <property type="match status" value="1"/>
</dbReference>
<feature type="domain" description="NAD-glutamate dehydrogenase ACT2" evidence="4">
    <location>
        <begin position="308"/>
        <end position="401"/>
    </location>
</feature>
<feature type="domain" description="NAD-glutamate dehydrogenase N-terminal ACT1" evidence="3">
    <location>
        <begin position="26"/>
        <end position="100"/>
    </location>
</feature>
<evidence type="ECO:0000313" key="6">
    <source>
        <dbReference type="EMBL" id="GAA3040401.1"/>
    </source>
</evidence>
<evidence type="ECO:0000259" key="4">
    <source>
        <dbReference type="Pfam" id="PF21076"/>
    </source>
</evidence>
<dbReference type="InterPro" id="IPR048381">
    <property type="entry name" value="GDH_C"/>
</dbReference>
<dbReference type="RefSeq" id="WP_290707440.1">
    <property type="nucleotide sequence ID" value="NZ_BAAAVS010000025.1"/>
</dbReference>
<dbReference type="InterPro" id="IPR036291">
    <property type="entry name" value="NAD(P)-bd_dom_sf"/>
</dbReference>
<evidence type="ECO:0000259" key="5">
    <source>
        <dbReference type="Pfam" id="PF21077"/>
    </source>
</evidence>
<organism evidence="6 7">
    <name type="scientific">Gordonia defluvii</name>
    <dbReference type="NCBI Taxonomy" id="283718"/>
    <lineage>
        <taxon>Bacteria</taxon>
        <taxon>Bacillati</taxon>
        <taxon>Actinomycetota</taxon>
        <taxon>Actinomycetes</taxon>
        <taxon>Mycobacteriales</taxon>
        <taxon>Gordoniaceae</taxon>
        <taxon>Gordonia</taxon>
    </lineage>
</organism>